<evidence type="ECO:0000256" key="2">
    <source>
        <dbReference type="ARBA" id="ARBA00004229"/>
    </source>
</evidence>
<dbReference type="PANTHER" id="PTHR21649">
    <property type="entry name" value="CHLOROPHYLL A/B BINDING PROTEIN"/>
    <property type="match status" value="1"/>
</dbReference>
<reference evidence="9" key="1">
    <citation type="submission" date="2021-01" db="EMBL/GenBank/DDBJ databases">
        <authorList>
            <person name="Corre E."/>
            <person name="Pelletier E."/>
            <person name="Niang G."/>
            <person name="Scheremetjew M."/>
            <person name="Finn R."/>
            <person name="Kale V."/>
            <person name="Holt S."/>
            <person name="Cochrane G."/>
            <person name="Meng A."/>
            <person name="Brown T."/>
            <person name="Cohen L."/>
        </authorList>
    </citation>
    <scope>NUCLEOTIDE SEQUENCE</scope>
    <source>
        <strain evidence="9">CCMP1756</strain>
    </source>
</reference>
<dbReference type="AlphaFoldDB" id="A0A7S4A0U3"/>
<keyword evidence="7" id="KW-0157">Chromophore</keyword>
<keyword evidence="7" id="KW-0148">Chlorophyll</keyword>
<feature type="signal peptide" evidence="8">
    <location>
        <begin position="1"/>
        <end position="15"/>
    </location>
</feature>
<evidence type="ECO:0008006" key="12">
    <source>
        <dbReference type="Google" id="ProtNLM"/>
    </source>
</evidence>
<sequence>MRSATLLVALHSTQALLAPSTVTKTPARAAPTANEEREMCRALPWLERPAGLDSLKDADYALYLQAGDFGFDPLGWAEVGWGLNEGESQDERDDRLYAYREAELKHGRLAMLAAVGWPLSELYDGRLSMRLGMRPELVNVDDSGVGLAPSLLNGGLGQVATGYWGVALFLGAYWEGIGVRRLKGRAREGQKRAPGDLGFDPLGLLPDKSAPERRKRMLEQELTHGRTAMLAIVGFAIQEFLTKVPVVEETPQFFVPPEGVEQAFFPHVGENFFLRKDVEAEFYLFELVGEILKGFLPTVPH</sequence>
<evidence type="ECO:0000256" key="6">
    <source>
        <dbReference type="ARBA" id="ARBA00022640"/>
    </source>
</evidence>
<feature type="binding site" evidence="7">
    <location>
        <position position="221"/>
    </location>
    <ligand>
        <name>chlorophyll a</name>
        <dbReference type="ChEBI" id="CHEBI:58416"/>
        <label>1</label>
    </ligand>
</feature>
<evidence type="ECO:0000313" key="10">
    <source>
        <dbReference type="EMBL" id="CAH0366065.1"/>
    </source>
</evidence>
<name>A0A7S4A0U3_9STRA</name>
<evidence type="ECO:0000256" key="8">
    <source>
        <dbReference type="SAM" id="SignalP"/>
    </source>
</evidence>
<feature type="binding site" evidence="7">
    <location>
        <position position="151"/>
    </location>
    <ligand>
        <name>chlorophyll a</name>
        <dbReference type="ChEBI" id="CHEBI:58416"/>
        <label>1</label>
    </ligand>
</feature>
<evidence type="ECO:0000256" key="7">
    <source>
        <dbReference type="PIRSR" id="PIRSR601344-1"/>
    </source>
</evidence>
<feature type="binding site" evidence="7">
    <location>
        <position position="103"/>
    </location>
    <ligand>
        <name>chlorophyll a</name>
        <dbReference type="ChEBI" id="CHEBI:58416"/>
        <label>1</label>
    </ligand>
</feature>
<reference evidence="10" key="2">
    <citation type="submission" date="2021-11" db="EMBL/GenBank/DDBJ databases">
        <authorList>
            <consortium name="Genoscope - CEA"/>
            <person name="William W."/>
        </authorList>
    </citation>
    <scope>NUCLEOTIDE SEQUENCE</scope>
</reference>
<keyword evidence="8" id="KW-0732">Signal</keyword>
<dbReference type="Gene3D" id="1.10.3460.10">
    <property type="entry name" value="Chlorophyll a/b binding protein domain"/>
    <property type="match status" value="1"/>
</dbReference>
<protein>
    <recommendedName>
        <fullName evidence="12">Plastid light harvesting protein</fullName>
    </recommendedName>
</protein>
<proteinExistence type="inferred from homology"/>
<evidence type="ECO:0000256" key="5">
    <source>
        <dbReference type="ARBA" id="ARBA00022531"/>
    </source>
</evidence>
<feature type="chain" id="PRO_5036404016" description="Plastid light harvesting protein" evidence="8">
    <location>
        <begin position="16"/>
        <end position="301"/>
    </location>
</feature>
<evidence type="ECO:0000256" key="4">
    <source>
        <dbReference type="ARBA" id="ARBA00022528"/>
    </source>
</evidence>
<evidence type="ECO:0000256" key="3">
    <source>
        <dbReference type="ARBA" id="ARBA00005933"/>
    </source>
</evidence>
<dbReference type="GO" id="GO:0009765">
    <property type="term" value="P:photosynthesis, light harvesting"/>
    <property type="evidence" value="ECO:0007669"/>
    <property type="project" value="InterPro"/>
</dbReference>
<accession>A0A7S4A0U3</accession>
<dbReference type="GO" id="GO:0009507">
    <property type="term" value="C:chloroplast"/>
    <property type="evidence" value="ECO:0007669"/>
    <property type="project" value="UniProtKB-SubCell"/>
</dbReference>
<gene>
    <name evidence="9" type="ORF">PCAL00307_LOCUS15852</name>
    <name evidence="10" type="ORF">PECAL_1P25360</name>
</gene>
<dbReference type="GO" id="GO:0016168">
    <property type="term" value="F:chlorophyll binding"/>
    <property type="evidence" value="ECO:0007669"/>
    <property type="project" value="UniProtKB-KW"/>
</dbReference>
<comment type="similarity">
    <text evidence="3">Belongs to the fucoxanthin chlorophyll protein family.</text>
</comment>
<organism evidence="9">
    <name type="scientific">Pelagomonas calceolata</name>
    <dbReference type="NCBI Taxonomy" id="35677"/>
    <lineage>
        <taxon>Eukaryota</taxon>
        <taxon>Sar</taxon>
        <taxon>Stramenopiles</taxon>
        <taxon>Ochrophyta</taxon>
        <taxon>Pelagophyceae</taxon>
        <taxon>Pelagomonadales</taxon>
        <taxon>Pelagomonadaceae</taxon>
        <taxon>Pelagomonas</taxon>
    </lineage>
</organism>
<evidence type="ECO:0000313" key="11">
    <source>
        <dbReference type="Proteomes" id="UP000789595"/>
    </source>
</evidence>
<feature type="binding site" description="axial binding residue" evidence="7">
    <location>
        <position position="175"/>
    </location>
    <ligand>
        <name>chlorophyll b</name>
        <dbReference type="ChEBI" id="CHEBI:61721"/>
        <label>1</label>
    </ligand>
    <ligandPart>
        <name>Mg</name>
        <dbReference type="ChEBI" id="CHEBI:25107"/>
    </ligandPart>
</feature>
<dbReference type="InterPro" id="IPR022796">
    <property type="entry name" value="Chloroa_b-bind"/>
</dbReference>
<keyword evidence="5" id="KW-0602">Photosynthesis</keyword>
<feature type="binding site" evidence="7">
    <location>
        <position position="238"/>
    </location>
    <ligand>
        <name>chlorophyll a</name>
        <dbReference type="ChEBI" id="CHEBI:58416"/>
        <label>1</label>
    </ligand>
</feature>
<feature type="binding site" description="axial binding residue" evidence="7">
    <location>
        <position position="108"/>
    </location>
    <ligand>
        <name>chlorophyll b</name>
        <dbReference type="ChEBI" id="CHEBI:61721"/>
        <label>1</label>
    </ligand>
    <ligandPart>
        <name>Mg</name>
        <dbReference type="ChEBI" id="CHEBI:25107"/>
    </ligandPart>
</feature>
<keyword evidence="6" id="KW-0934">Plastid</keyword>
<dbReference type="InterPro" id="IPR001344">
    <property type="entry name" value="Chloro_AB-bd_pln"/>
</dbReference>
<dbReference type="SUPFAM" id="SSF103511">
    <property type="entry name" value="Chlorophyll a-b binding protein"/>
    <property type="match status" value="1"/>
</dbReference>
<dbReference type="Proteomes" id="UP000789595">
    <property type="component" value="Unassembled WGS sequence"/>
</dbReference>
<feature type="binding site" evidence="7">
    <location>
        <position position="226"/>
    </location>
    <ligand>
        <name>chlorophyll a</name>
        <dbReference type="ChEBI" id="CHEBI:58416"/>
        <label>1</label>
    </ligand>
</feature>
<dbReference type="OrthoDB" id="423598at2759"/>
<dbReference type="GO" id="GO:0016020">
    <property type="term" value="C:membrane"/>
    <property type="evidence" value="ECO:0007669"/>
    <property type="project" value="InterPro"/>
</dbReference>
<evidence type="ECO:0000313" key="9">
    <source>
        <dbReference type="EMBL" id="CAE0700416.1"/>
    </source>
</evidence>
<dbReference type="Pfam" id="PF00504">
    <property type="entry name" value="Chloroa_b-bind"/>
    <property type="match status" value="1"/>
</dbReference>
<keyword evidence="11" id="KW-1185">Reference proteome</keyword>
<keyword evidence="4" id="KW-0150">Chloroplast</keyword>
<comment type="subcellular location">
    <subcellularLocation>
        <location evidence="2">Plastid</location>
        <location evidence="2">Chloroplast</location>
    </subcellularLocation>
</comment>
<feature type="binding site" evidence="7">
    <location>
        <position position="106"/>
    </location>
    <ligand>
        <name>chlorophyll a</name>
        <dbReference type="ChEBI" id="CHEBI:58416"/>
        <label>1</label>
    </ligand>
</feature>
<evidence type="ECO:0000256" key="1">
    <source>
        <dbReference type="ARBA" id="ARBA00004022"/>
    </source>
</evidence>
<dbReference type="EMBL" id="HBIW01018417">
    <property type="protein sequence ID" value="CAE0700416.1"/>
    <property type="molecule type" value="Transcribed_RNA"/>
</dbReference>
<comment type="function">
    <text evidence="1">The light-harvesting complex (LHC) functions as a light receptor, it captures and delivers excitation energy to photosystems with which it is closely associated. Energy is transferred from the carotenoid and chlorophyll C (or B) to chlorophyll A and the photosynthetic reaction centers where it is used to synthesize ATP and reducing power.</text>
</comment>
<dbReference type="EMBL" id="CAKKNE010000001">
    <property type="protein sequence ID" value="CAH0366065.1"/>
    <property type="molecule type" value="Genomic_DNA"/>
</dbReference>